<comment type="caution">
    <text evidence="2">The sequence shown here is derived from an EMBL/GenBank/DDBJ whole genome shotgun (WGS) entry which is preliminary data.</text>
</comment>
<proteinExistence type="predicted"/>
<dbReference type="InterPro" id="IPR036514">
    <property type="entry name" value="SGNH_hydro_sf"/>
</dbReference>
<dbReference type="PROSITE" id="PS50075">
    <property type="entry name" value="CARRIER"/>
    <property type="match status" value="1"/>
</dbReference>
<dbReference type="InterPro" id="IPR036736">
    <property type="entry name" value="ACP-like_sf"/>
</dbReference>
<dbReference type="InterPro" id="IPR050237">
    <property type="entry name" value="ATP-dep_AMP-bd_enzyme"/>
</dbReference>
<dbReference type="PANTHER" id="PTHR43767">
    <property type="entry name" value="LONG-CHAIN-FATTY-ACID--COA LIGASE"/>
    <property type="match status" value="1"/>
</dbReference>
<dbReference type="InterPro" id="IPR013830">
    <property type="entry name" value="SGNH_hydro"/>
</dbReference>
<dbReference type="GO" id="GO:0016788">
    <property type="term" value="F:hydrolase activity, acting on ester bonds"/>
    <property type="evidence" value="ECO:0007669"/>
    <property type="project" value="UniProtKB-ARBA"/>
</dbReference>
<feature type="domain" description="Carrier" evidence="1">
    <location>
        <begin position="464"/>
        <end position="539"/>
    </location>
</feature>
<accession>A0A7W5FRV9</accession>
<dbReference type="SUPFAM" id="SSF47336">
    <property type="entry name" value="ACP-like"/>
    <property type="match status" value="1"/>
</dbReference>
<dbReference type="InterPro" id="IPR000873">
    <property type="entry name" value="AMP-dep_synth/lig_dom"/>
</dbReference>
<organism evidence="2 3">
    <name type="scientific">Pseudoduganella violacea</name>
    <dbReference type="NCBI Taxonomy" id="1715466"/>
    <lineage>
        <taxon>Bacteria</taxon>
        <taxon>Pseudomonadati</taxon>
        <taxon>Pseudomonadota</taxon>
        <taxon>Betaproteobacteria</taxon>
        <taxon>Burkholderiales</taxon>
        <taxon>Oxalobacteraceae</taxon>
        <taxon>Telluria group</taxon>
        <taxon>Pseudoduganella</taxon>
    </lineage>
</organism>
<dbReference type="EMBL" id="JACHXD010000001">
    <property type="protein sequence ID" value="MBB3117124.1"/>
    <property type="molecule type" value="Genomic_DNA"/>
</dbReference>
<dbReference type="PANTHER" id="PTHR43767:SF10">
    <property type="entry name" value="SURFACTIN SYNTHASE SUBUNIT 1"/>
    <property type="match status" value="1"/>
</dbReference>
<dbReference type="SUPFAM" id="SSF56801">
    <property type="entry name" value="Acetyl-CoA synthetase-like"/>
    <property type="match status" value="1"/>
</dbReference>
<dbReference type="InterPro" id="IPR042099">
    <property type="entry name" value="ANL_N_sf"/>
</dbReference>
<evidence type="ECO:0000259" key="1">
    <source>
        <dbReference type="PROSITE" id="PS50075"/>
    </source>
</evidence>
<evidence type="ECO:0000313" key="3">
    <source>
        <dbReference type="Proteomes" id="UP000541535"/>
    </source>
</evidence>
<dbReference type="InterPro" id="IPR009081">
    <property type="entry name" value="PP-bd_ACP"/>
</dbReference>
<dbReference type="Gene3D" id="3.30.300.30">
    <property type="match status" value="1"/>
</dbReference>
<dbReference type="Gene3D" id="3.40.50.1110">
    <property type="entry name" value="SGNH hydrolase"/>
    <property type="match status" value="1"/>
</dbReference>
<keyword evidence="3" id="KW-1185">Reference proteome</keyword>
<name>A0A7W5FRV9_9BURK</name>
<sequence>MTDTTFAVRLESFGTRLAIVADDGCFWSYAQLAAAADRAAAALQGPRQLVIVEAANRIECVCAYLACLRRSWPVVLAEPGSTARDSRIAATFQAGLVFRESEHGAWAFQTLPGAREPALHPELCLLLSTSGSTGSPKLVRLSLTNIEKNAQAIAEYLGILSTDKAITALPLFYSYGMSVLNSHLAVGATVLLSEYSVAQDEFWQRFEAEGATSLAGVPFSFDVLERIGFRQRRYPALRYLTQAGGRLPAERVLAYADWAREQGKQMFVMYGQTEAAPRMAYVPPAQLSENPDCIGVPVPGGAFELIEEDGQPVTAADQPGELVYRGPNVMMGYAESAADLARGAGPAELRTGDLACRKANGNYYIVGRKSRFSKILGLRISLDEIERWLEQRGVYGAVGGDDKLIAVAMVQREGRAELKQALLERFGLPASAVEVRVLDPLPTLPSGKVDHRAVLRLVRQAAGEELPEAPRSLIEAYSVVLGVQDVRPEDSFLDLDGDSVSFVDISLLIESYLGHLPENWEARSIAELEALKQPVAAVQDEHRPRRFAVAAMVAFSLLAVGEGSLQMRHYLKTGRSAASLLTGSGAMAFNKDWGLTTYRPHFSRTVLANGGRFDVNSLGFRSPEIDAAPQANELRVVVAGASTVSGAYAATNQDTFPSLLEQRLRQQMPSRPVNVVNAGIEGYTLDDIERLVERALIGLKPAAVVIYPGFNDMSGICRAARSHEKPAHAPQPSLPRWMLTREILSKNTVSLREPPVRATVVDPAQHMTDGYAARLDAIVSRLQSAGIVPVLMTVARATKHEQQPGSVQLAQTALFYNPCLDLSGLLKASAMYNRAIANVARQRHTALVDLARAMPGGRDYFVDGGHFTARGERFTADYLFRSMYSHPDLARGLGIPQRMEVASGGAFTSKDK</sequence>
<keyword evidence="2" id="KW-0436">Ligase</keyword>
<dbReference type="Gene3D" id="3.40.50.12780">
    <property type="entry name" value="N-terminal domain of ligase-like"/>
    <property type="match status" value="1"/>
</dbReference>
<dbReference type="SUPFAM" id="SSF52266">
    <property type="entry name" value="SGNH hydrolase"/>
    <property type="match status" value="1"/>
</dbReference>
<dbReference type="AlphaFoldDB" id="A0A7W5FRV9"/>
<protein>
    <submittedName>
        <fullName evidence="2">Acyl-CoA synthetase (AMP-forming)/AMP-acid ligase II/lysophospholipase L1-like esterase/acyl carrier protein</fullName>
    </submittedName>
</protein>
<dbReference type="Proteomes" id="UP000541535">
    <property type="component" value="Unassembled WGS sequence"/>
</dbReference>
<dbReference type="Pfam" id="PF00501">
    <property type="entry name" value="AMP-binding"/>
    <property type="match status" value="1"/>
</dbReference>
<dbReference type="Pfam" id="PF13472">
    <property type="entry name" value="Lipase_GDSL_2"/>
    <property type="match status" value="1"/>
</dbReference>
<dbReference type="InterPro" id="IPR045851">
    <property type="entry name" value="AMP-bd_C_sf"/>
</dbReference>
<dbReference type="RefSeq" id="WP_183439122.1">
    <property type="nucleotide sequence ID" value="NZ_JACHXD010000001.1"/>
</dbReference>
<evidence type="ECO:0000313" key="2">
    <source>
        <dbReference type="EMBL" id="MBB3117124.1"/>
    </source>
</evidence>
<dbReference type="GO" id="GO:0016874">
    <property type="term" value="F:ligase activity"/>
    <property type="evidence" value="ECO:0007669"/>
    <property type="project" value="UniProtKB-KW"/>
</dbReference>
<gene>
    <name evidence="2" type="ORF">FHS03_000143</name>
</gene>
<reference evidence="2 3" key="1">
    <citation type="submission" date="2020-08" db="EMBL/GenBank/DDBJ databases">
        <title>Genomic Encyclopedia of Type Strains, Phase III (KMG-III): the genomes of soil and plant-associated and newly described type strains.</title>
        <authorList>
            <person name="Whitman W."/>
        </authorList>
    </citation>
    <scope>NUCLEOTIDE SEQUENCE [LARGE SCALE GENOMIC DNA]</scope>
    <source>
        <strain evidence="2 3">CECT 8897</strain>
    </source>
</reference>